<dbReference type="Proteomes" id="UP000198806">
    <property type="component" value="Unassembled WGS sequence"/>
</dbReference>
<reference evidence="1 2" key="1">
    <citation type="submission" date="2016-10" db="EMBL/GenBank/DDBJ databases">
        <authorList>
            <person name="de Groot N.N."/>
        </authorList>
    </citation>
    <scope>NUCLEOTIDE SEQUENCE [LARGE SCALE GENOMIC DNA]</scope>
    <source>
        <strain evidence="1 2">DSM 1283</strain>
    </source>
</reference>
<sequence length="30" mass="3265">MKVLCISASNIMNKGFPVANVVNNIDDIFP</sequence>
<dbReference type="AlphaFoldDB" id="A0A1I5G242"/>
<evidence type="ECO:0000313" key="1">
    <source>
        <dbReference type="EMBL" id="SFO30006.1"/>
    </source>
</evidence>
<keyword evidence="2" id="KW-1185">Reference proteome</keyword>
<name>A0A1I5G242_9FIRM</name>
<accession>A0A1I5G242</accession>
<protein>
    <submittedName>
        <fullName evidence="1">Uncharacterized protein</fullName>
    </submittedName>
</protein>
<dbReference type="EMBL" id="FOWD01000017">
    <property type="protein sequence ID" value="SFO30006.1"/>
    <property type="molecule type" value="Genomic_DNA"/>
</dbReference>
<gene>
    <name evidence="1" type="ORF">SAMN04489757_1179</name>
</gene>
<organism evidence="1 2">
    <name type="scientific">Anaerocolumna aminovalerica</name>
    <dbReference type="NCBI Taxonomy" id="1527"/>
    <lineage>
        <taxon>Bacteria</taxon>
        <taxon>Bacillati</taxon>
        <taxon>Bacillota</taxon>
        <taxon>Clostridia</taxon>
        <taxon>Lachnospirales</taxon>
        <taxon>Lachnospiraceae</taxon>
        <taxon>Anaerocolumna</taxon>
    </lineage>
</organism>
<evidence type="ECO:0000313" key="2">
    <source>
        <dbReference type="Proteomes" id="UP000198806"/>
    </source>
</evidence>
<proteinExistence type="predicted"/>